<evidence type="ECO:0008006" key="3">
    <source>
        <dbReference type="Google" id="ProtNLM"/>
    </source>
</evidence>
<accession>A0A120LIC8</accession>
<evidence type="ECO:0000313" key="1">
    <source>
        <dbReference type="EMBL" id="AMG39983.1"/>
    </source>
</evidence>
<dbReference type="RefSeq" id="WP_061074218.1">
    <property type="nucleotide sequence ID" value="NZ_CP014060.2"/>
</dbReference>
<dbReference type="EMBL" id="CP014060">
    <property type="protein sequence ID" value="AMG39983.1"/>
    <property type="molecule type" value="Genomic_DNA"/>
</dbReference>
<gene>
    <name evidence="1" type="ORF">AL504_30735</name>
</gene>
<sequence>MAKSIRKTLLLAKIQTAEGVDPVPTGAANAILLRNVTATPLSAEFVERALLRPYMGNAGQVATTQYAQIEGEVELAGSGTAGKAPAWGPLLRACGFAETVTTGTDVRYLPVSENFERIALHYYLDGVFHKILDARGTVSFDLTAKGIPFMRFRFMGVYLPITDGANPTDVDYSAFQIPKGVNKANTPAWSLGTYSGCLQSLTFDIANQLVWRSLIGCEGAEITDRQPTGKISLELPRISQLDWPAIVLSGEGKALAIQHGTAAGNIIEIKAPTAQLTNPAYSDQDNVAMLGLDMNVNPGPNGNDELEIIVR</sequence>
<reference evidence="2" key="1">
    <citation type="submission" date="2015-12" db="EMBL/GenBank/DDBJ databases">
        <title>FDA dAtabase for Regulatory Grade micrObial Sequences (FDA-ARGOS): Supporting development and validation of Infectious Disease Dx tests.</title>
        <authorList>
            <person name="Case J."/>
            <person name="Tallon L."/>
            <person name="Sadzewicz L."/>
            <person name="Sengamalay N."/>
            <person name="Ott S."/>
            <person name="Godinez A."/>
            <person name="Nagaraj S."/>
            <person name="Nadendla S."/>
            <person name="Sichtig H."/>
        </authorList>
    </citation>
    <scope>NUCLEOTIDE SEQUENCE [LARGE SCALE GENOMIC DNA]</scope>
    <source>
        <strain evidence="2">FDAARGOS_147</strain>
    </source>
</reference>
<organism evidence="1 2">
    <name type="scientific">Alcaligenes xylosoxydans xylosoxydans</name>
    <name type="common">Achromobacter xylosoxidans</name>
    <dbReference type="NCBI Taxonomy" id="85698"/>
    <lineage>
        <taxon>Bacteria</taxon>
        <taxon>Pseudomonadati</taxon>
        <taxon>Pseudomonadota</taxon>
        <taxon>Betaproteobacteria</taxon>
        <taxon>Burkholderiales</taxon>
        <taxon>Alcaligenaceae</taxon>
        <taxon>Achromobacter</taxon>
    </lineage>
</organism>
<dbReference type="InterPro" id="IPR044000">
    <property type="entry name" value="Phage_tube_2"/>
</dbReference>
<evidence type="ECO:0000313" key="2">
    <source>
        <dbReference type="Proteomes" id="UP000060602"/>
    </source>
</evidence>
<dbReference type="Proteomes" id="UP000060602">
    <property type="component" value="Chromosome"/>
</dbReference>
<protein>
    <recommendedName>
        <fullName evidence="3">Phage tail protein</fullName>
    </recommendedName>
</protein>
<name>A0A120LIC8_ALCXX</name>
<dbReference type="AlphaFoldDB" id="A0A120LIC8"/>
<proteinExistence type="predicted"/>
<dbReference type="Pfam" id="PF18906">
    <property type="entry name" value="Phage_tube_2"/>
    <property type="match status" value="1"/>
</dbReference>